<accession>A0ABW8YSB2</accession>
<name>A0ABW8YSB2_9SPHN</name>
<evidence type="ECO:0000313" key="2">
    <source>
        <dbReference type="EMBL" id="MFL9842317.1"/>
    </source>
</evidence>
<feature type="transmembrane region" description="Helical" evidence="1">
    <location>
        <begin position="29"/>
        <end position="46"/>
    </location>
</feature>
<gene>
    <name evidence="2" type="ORF">ABS767_15205</name>
</gene>
<keyword evidence="1" id="KW-0812">Transmembrane</keyword>
<organism evidence="2 3">
    <name type="scientific">Sphingomonas plantiphila</name>
    <dbReference type="NCBI Taxonomy" id="3163295"/>
    <lineage>
        <taxon>Bacteria</taxon>
        <taxon>Pseudomonadati</taxon>
        <taxon>Pseudomonadota</taxon>
        <taxon>Alphaproteobacteria</taxon>
        <taxon>Sphingomonadales</taxon>
        <taxon>Sphingomonadaceae</taxon>
        <taxon>Sphingomonas</taxon>
    </lineage>
</organism>
<dbReference type="EMBL" id="JBELQC010000003">
    <property type="protein sequence ID" value="MFL9842317.1"/>
    <property type="molecule type" value="Genomic_DNA"/>
</dbReference>
<comment type="caution">
    <text evidence="2">The sequence shown here is derived from an EMBL/GenBank/DDBJ whole genome shotgun (WGS) entry which is preliminary data.</text>
</comment>
<keyword evidence="3" id="KW-1185">Reference proteome</keyword>
<protein>
    <submittedName>
        <fullName evidence="2">Uncharacterized protein</fullName>
    </submittedName>
</protein>
<dbReference type="Proteomes" id="UP001629244">
    <property type="component" value="Unassembled WGS sequence"/>
</dbReference>
<reference evidence="2 3" key="1">
    <citation type="submission" date="2024-06" db="EMBL/GenBank/DDBJ databases">
        <authorList>
            <person name="Kaempfer P."/>
            <person name="Viver T."/>
        </authorList>
    </citation>
    <scope>NUCLEOTIDE SEQUENCE [LARGE SCALE GENOMIC DNA]</scope>
    <source>
        <strain evidence="2 3">ST-64</strain>
    </source>
</reference>
<keyword evidence="1" id="KW-0472">Membrane</keyword>
<evidence type="ECO:0000256" key="1">
    <source>
        <dbReference type="SAM" id="Phobius"/>
    </source>
</evidence>
<sequence>MSKNTIFTILAIIGGIVVAIWALKLAAKLFVPLLVIGAGVAIYLAVKDNKRIGGPR</sequence>
<evidence type="ECO:0000313" key="3">
    <source>
        <dbReference type="Proteomes" id="UP001629244"/>
    </source>
</evidence>
<dbReference type="RefSeq" id="WP_156442874.1">
    <property type="nucleotide sequence ID" value="NZ_JBELQC010000003.1"/>
</dbReference>
<proteinExistence type="predicted"/>
<keyword evidence="1" id="KW-1133">Transmembrane helix</keyword>
<feature type="transmembrane region" description="Helical" evidence="1">
    <location>
        <begin position="5"/>
        <end position="23"/>
    </location>
</feature>